<dbReference type="Proteomes" id="UP000003374">
    <property type="component" value="Unassembled WGS sequence"/>
</dbReference>
<proteinExistence type="predicted"/>
<accession>A4BPL1</accession>
<dbReference type="SMART" id="SM00228">
    <property type="entry name" value="PDZ"/>
    <property type="match status" value="1"/>
</dbReference>
<dbReference type="PANTHER" id="PTHR43343">
    <property type="entry name" value="PEPTIDASE S12"/>
    <property type="match status" value="1"/>
</dbReference>
<dbReference type="SUPFAM" id="SSF50494">
    <property type="entry name" value="Trypsin-like serine proteases"/>
    <property type="match status" value="1"/>
</dbReference>
<dbReference type="AlphaFoldDB" id="A4BPL1"/>
<dbReference type="RefSeq" id="WP_005002972.1">
    <property type="nucleotide sequence ID" value="NZ_CH672427.1"/>
</dbReference>
<evidence type="ECO:0000259" key="3">
    <source>
        <dbReference type="PROSITE" id="PS50106"/>
    </source>
</evidence>
<dbReference type="InterPro" id="IPR001478">
    <property type="entry name" value="PDZ"/>
</dbReference>
<comment type="caution">
    <text evidence="4">The sequence shown here is derived from an EMBL/GenBank/DDBJ whole genome shotgun (WGS) entry which is preliminary data.</text>
</comment>
<keyword evidence="1 4" id="KW-0645">Protease</keyword>
<dbReference type="EMBL" id="AAOF01000003">
    <property type="protein sequence ID" value="EAR22512.1"/>
    <property type="molecule type" value="Genomic_DNA"/>
</dbReference>
<dbReference type="OrthoDB" id="9758917at2"/>
<dbReference type="InterPro" id="IPR001940">
    <property type="entry name" value="Peptidase_S1C"/>
</dbReference>
<dbReference type="GO" id="GO:0006508">
    <property type="term" value="P:proteolysis"/>
    <property type="evidence" value="ECO:0007669"/>
    <property type="project" value="UniProtKB-KW"/>
</dbReference>
<dbReference type="Pfam" id="PF13365">
    <property type="entry name" value="Trypsin_2"/>
    <property type="match status" value="1"/>
</dbReference>
<protein>
    <submittedName>
        <fullName evidence="4">Periplasmic serine protease</fullName>
    </submittedName>
</protein>
<evidence type="ECO:0000313" key="4">
    <source>
        <dbReference type="EMBL" id="EAR22512.1"/>
    </source>
</evidence>
<evidence type="ECO:0000256" key="2">
    <source>
        <dbReference type="ARBA" id="ARBA00022801"/>
    </source>
</evidence>
<dbReference type="Pfam" id="PF13180">
    <property type="entry name" value="PDZ_2"/>
    <property type="match status" value="1"/>
</dbReference>
<sequence length="419" mass="44653">MLREGQALSTAILLGVAVAIGGDFGLADLHPLGKASAAPAITTIGGQERLAYEQNTIDIVQRYSPSVVAINVTVEGQRVNPLENLPPELRRFFRQFGQNTPFSQPERVIERAAGSGFVVNDQGQIVTNYHVLAQALQSGSTELKPSARITVNFRGQDRDLPVKVVGADQSYDLALLQLKNPKDRPADAIPIPLADSDKVMVGEKAIAIGSPFTLDSTVTEGIVSAVNRRQAAQVSGVPIDFIQTDAAINPGNSGGPLLNSRGEVIGVNDEILAPNGTFVGVGLAIPSNLVQARLGELQHGGLVKKAQIGIQIMSMADYPEKVRKFLNLPNQGVMVVAVAEDSPADKADIQPAQYAVTGSGQRWPVGGDIIIEVNGKTIESAEQLQNIVYSKHAGDTLELTLLHDHEKRTARVELAVLKQ</sequence>
<keyword evidence="2" id="KW-0378">Hydrolase</keyword>
<dbReference type="SUPFAM" id="SSF50156">
    <property type="entry name" value="PDZ domain-like"/>
    <property type="match status" value="1"/>
</dbReference>
<organism evidence="4 5">
    <name type="scientific">Nitrococcus mobilis Nb-231</name>
    <dbReference type="NCBI Taxonomy" id="314278"/>
    <lineage>
        <taxon>Bacteria</taxon>
        <taxon>Pseudomonadati</taxon>
        <taxon>Pseudomonadota</taxon>
        <taxon>Gammaproteobacteria</taxon>
        <taxon>Chromatiales</taxon>
        <taxon>Ectothiorhodospiraceae</taxon>
        <taxon>Nitrococcus</taxon>
    </lineage>
</organism>
<dbReference type="PRINTS" id="PR00834">
    <property type="entry name" value="PROTEASES2C"/>
</dbReference>
<name>A4BPL1_9GAMM</name>
<dbReference type="GO" id="GO:0004252">
    <property type="term" value="F:serine-type endopeptidase activity"/>
    <property type="evidence" value="ECO:0007669"/>
    <property type="project" value="InterPro"/>
</dbReference>
<evidence type="ECO:0000256" key="1">
    <source>
        <dbReference type="ARBA" id="ARBA00022670"/>
    </source>
</evidence>
<dbReference type="InterPro" id="IPR051201">
    <property type="entry name" value="Chloro_Bact_Ser_Proteases"/>
</dbReference>
<dbReference type="Gene3D" id="2.30.42.10">
    <property type="match status" value="1"/>
</dbReference>
<feature type="domain" description="PDZ" evidence="3">
    <location>
        <begin position="291"/>
        <end position="405"/>
    </location>
</feature>
<keyword evidence="5" id="KW-1185">Reference proteome</keyword>
<dbReference type="PANTHER" id="PTHR43343:SF3">
    <property type="entry name" value="PROTEASE DO-LIKE 8, CHLOROPLASTIC"/>
    <property type="match status" value="1"/>
</dbReference>
<dbReference type="PROSITE" id="PS50106">
    <property type="entry name" value="PDZ"/>
    <property type="match status" value="1"/>
</dbReference>
<dbReference type="HOGENOM" id="CLU_020120_2_0_6"/>
<dbReference type="InterPro" id="IPR036034">
    <property type="entry name" value="PDZ_sf"/>
</dbReference>
<dbReference type="InterPro" id="IPR009003">
    <property type="entry name" value="Peptidase_S1_PA"/>
</dbReference>
<dbReference type="Gene3D" id="2.40.10.120">
    <property type="match status" value="1"/>
</dbReference>
<gene>
    <name evidence="4" type="ORF">NB231_12269</name>
</gene>
<dbReference type="STRING" id="314278.NB231_12269"/>
<dbReference type="eggNOG" id="COG0265">
    <property type="taxonomic scope" value="Bacteria"/>
</dbReference>
<reference evidence="4 5" key="1">
    <citation type="submission" date="2006-02" db="EMBL/GenBank/DDBJ databases">
        <authorList>
            <person name="Waterbury J."/>
            <person name="Ferriera S."/>
            <person name="Johnson J."/>
            <person name="Kravitz S."/>
            <person name="Halpern A."/>
            <person name="Remington K."/>
            <person name="Beeson K."/>
            <person name="Tran B."/>
            <person name="Rogers Y.-H."/>
            <person name="Friedman R."/>
            <person name="Venter J.C."/>
        </authorList>
    </citation>
    <scope>NUCLEOTIDE SEQUENCE [LARGE SCALE GENOMIC DNA]</scope>
    <source>
        <strain evidence="4 5">Nb-231</strain>
    </source>
</reference>
<evidence type="ECO:0000313" key="5">
    <source>
        <dbReference type="Proteomes" id="UP000003374"/>
    </source>
</evidence>